<keyword evidence="4" id="KW-0064">Aspartyl protease</keyword>
<dbReference type="EMBL" id="CAJGYO010000018">
    <property type="protein sequence ID" value="CAD6336831.1"/>
    <property type="molecule type" value="Genomic_DNA"/>
</dbReference>
<dbReference type="OrthoDB" id="2747330at2759"/>
<keyword evidence="2" id="KW-0645">Protease</keyword>
<organism evidence="10 11">
    <name type="scientific">Miscanthus lutarioriparius</name>
    <dbReference type="NCBI Taxonomy" id="422564"/>
    <lineage>
        <taxon>Eukaryota</taxon>
        <taxon>Viridiplantae</taxon>
        <taxon>Streptophyta</taxon>
        <taxon>Embryophyta</taxon>
        <taxon>Tracheophyta</taxon>
        <taxon>Spermatophyta</taxon>
        <taxon>Magnoliopsida</taxon>
        <taxon>Liliopsida</taxon>
        <taxon>Poales</taxon>
        <taxon>Poaceae</taxon>
        <taxon>PACMAD clade</taxon>
        <taxon>Panicoideae</taxon>
        <taxon>Andropogonodae</taxon>
        <taxon>Andropogoneae</taxon>
        <taxon>Saccharinae</taxon>
        <taxon>Miscanthus</taxon>
    </lineage>
</organism>
<dbReference type="Gene3D" id="2.40.70.10">
    <property type="entry name" value="Acid Proteases"/>
    <property type="match status" value="2"/>
</dbReference>
<proteinExistence type="inferred from homology"/>
<sequence>MASAFLLSLLLLVICSHGGIAQANEAAAGHKESRYVVVPKAAFQSSEESCSTSRVSSPQSGRVSVPLAHRYGPCAPLQTKDELSLAQRLHRDRVRTKYITRRMSRSTRRQSSDASTVSVPTRLGSSYDSQKYLVTVGLGTPAVPQTLVLTTESDLSWVQCKPCNSSNCYPQKLPPFDPSRSSTYTAIPCDSQECRDLAAGIGGNGCTSNWECGFYIYYGSGANTTGVYSSDALTLGPGAVVENFHFGCGHDQEGPFGNEGKYDGVLALGRLPESLVGQTLAEHGGAFSLCLPPTGDSTGFLAFGAPENTSDFVFTPLLTMDDQPWFYQLMLTGISVGGQRLDIPAAVFREGMILASSTTITALQDTAYAALRTAFRSAMAEYPLAPPTAQLDTCYNLTGYNNVTVPTVSLTFRGGATVDLDASSGLLLDGCLAFWNTDGDEYTGLIGSLNQRTIEVLYDLPASRVGFRTGAC</sequence>
<dbReference type="GO" id="GO:0006508">
    <property type="term" value="P:proteolysis"/>
    <property type="evidence" value="ECO:0007669"/>
    <property type="project" value="UniProtKB-KW"/>
</dbReference>
<feature type="chain" id="PRO_5032997043" description="Peptidase A1 domain-containing protein" evidence="8">
    <location>
        <begin position="22"/>
        <end position="472"/>
    </location>
</feature>
<dbReference type="PANTHER" id="PTHR13683">
    <property type="entry name" value="ASPARTYL PROTEASES"/>
    <property type="match status" value="1"/>
</dbReference>
<keyword evidence="11" id="KW-1185">Reference proteome</keyword>
<dbReference type="FunFam" id="2.40.70.10:FF:000013">
    <property type="entry name" value="Aspartyl protease AED1"/>
    <property type="match status" value="1"/>
</dbReference>
<dbReference type="GO" id="GO:0004190">
    <property type="term" value="F:aspartic-type endopeptidase activity"/>
    <property type="evidence" value="ECO:0007669"/>
    <property type="project" value="UniProtKB-KW"/>
</dbReference>
<evidence type="ECO:0000256" key="4">
    <source>
        <dbReference type="ARBA" id="ARBA00022750"/>
    </source>
</evidence>
<evidence type="ECO:0000256" key="1">
    <source>
        <dbReference type="ARBA" id="ARBA00007447"/>
    </source>
</evidence>
<dbReference type="InterPro" id="IPR033121">
    <property type="entry name" value="PEPTIDASE_A1"/>
</dbReference>
<feature type="signal peptide" evidence="8">
    <location>
        <begin position="1"/>
        <end position="21"/>
    </location>
</feature>
<keyword evidence="6" id="KW-1015">Disulfide bond</keyword>
<name>A0A811S694_9POAL</name>
<feature type="domain" description="Peptidase A1" evidence="9">
    <location>
        <begin position="132"/>
        <end position="468"/>
    </location>
</feature>
<dbReference type="FunFam" id="2.40.70.10:FF:000021">
    <property type="entry name" value="Aspartyl protease AED1"/>
    <property type="match status" value="1"/>
</dbReference>
<gene>
    <name evidence="10" type="ORF">NCGR_LOCUS60929</name>
</gene>
<evidence type="ECO:0000256" key="6">
    <source>
        <dbReference type="ARBA" id="ARBA00023157"/>
    </source>
</evidence>
<protein>
    <recommendedName>
        <fullName evidence="9">Peptidase A1 domain-containing protein</fullName>
    </recommendedName>
</protein>
<dbReference type="InterPro" id="IPR001461">
    <property type="entry name" value="Aspartic_peptidase_A1"/>
</dbReference>
<evidence type="ECO:0000256" key="7">
    <source>
        <dbReference type="SAM" id="MobiDB-lite"/>
    </source>
</evidence>
<evidence type="ECO:0000256" key="3">
    <source>
        <dbReference type="ARBA" id="ARBA00022729"/>
    </source>
</evidence>
<evidence type="ECO:0000259" key="9">
    <source>
        <dbReference type="PROSITE" id="PS51767"/>
    </source>
</evidence>
<comment type="caution">
    <text evidence="10">The sequence shown here is derived from an EMBL/GenBank/DDBJ whole genome shotgun (WGS) entry which is preliminary data.</text>
</comment>
<dbReference type="Pfam" id="PF14543">
    <property type="entry name" value="TAXi_N"/>
    <property type="match status" value="1"/>
</dbReference>
<dbReference type="AlphaFoldDB" id="A0A811S694"/>
<dbReference type="Proteomes" id="UP000604825">
    <property type="component" value="Unassembled WGS sequence"/>
</dbReference>
<dbReference type="InterPro" id="IPR032861">
    <property type="entry name" value="TAXi_N"/>
</dbReference>
<feature type="region of interest" description="Disordered" evidence="7">
    <location>
        <begin position="101"/>
        <end position="120"/>
    </location>
</feature>
<dbReference type="SUPFAM" id="SSF50630">
    <property type="entry name" value="Acid proteases"/>
    <property type="match status" value="1"/>
</dbReference>
<dbReference type="PROSITE" id="PS51767">
    <property type="entry name" value="PEPTIDASE_A1"/>
    <property type="match status" value="1"/>
</dbReference>
<evidence type="ECO:0000256" key="8">
    <source>
        <dbReference type="SAM" id="SignalP"/>
    </source>
</evidence>
<dbReference type="Pfam" id="PF14541">
    <property type="entry name" value="TAXi_C"/>
    <property type="match status" value="1"/>
</dbReference>
<evidence type="ECO:0000256" key="5">
    <source>
        <dbReference type="ARBA" id="ARBA00022801"/>
    </source>
</evidence>
<evidence type="ECO:0000313" key="11">
    <source>
        <dbReference type="Proteomes" id="UP000604825"/>
    </source>
</evidence>
<keyword evidence="3 8" id="KW-0732">Signal</keyword>
<dbReference type="InterPro" id="IPR032799">
    <property type="entry name" value="TAXi_C"/>
</dbReference>
<accession>A0A811S694</accession>
<evidence type="ECO:0000256" key="2">
    <source>
        <dbReference type="ARBA" id="ARBA00022670"/>
    </source>
</evidence>
<dbReference type="PANTHER" id="PTHR13683:SF664">
    <property type="entry name" value="OS05G0203912 PROTEIN"/>
    <property type="match status" value="1"/>
</dbReference>
<dbReference type="InterPro" id="IPR021109">
    <property type="entry name" value="Peptidase_aspartic_dom_sf"/>
</dbReference>
<keyword evidence="5" id="KW-0378">Hydrolase</keyword>
<comment type="similarity">
    <text evidence="1">Belongs to the peptidase A1 family.</text>
</comment>
<reference evidence="10" key="1">
    <citation type="submission" date="2020-10" db="EMBL/GenBank/DDBJ databases">
        <authorList>
            <person name="Han B."/>
            <person name="Lu T."/>
            <person name="Zhao Q."/>
            <person name="Huang X."/>
            <person name="Zhao Y."/>
        </authorList>
    </citation>
    <scope>NUCLEOTIDE SEQUENCE</scope>
</reference>
<evidence type="ECO:0000313" key="10">
    <source>
        <dbReference type="EMBL" id="CAD6336831.1"/>
    </source>
</evidence>